<dbReference type="InterPro" id="IPR000595">
    <property type="entry name" value="cNMP-bd_dom"/>
</dbReference>
<accession>A0ABR5SF02</accession>
<dbReference type="SMART" id="SM00100">
    <property type="entry name" value="cNMP"/>
    <property type="match status" value="1"/>
</dbReference>
<comment type="caution">
    <text evidence="2">The sequence shown here is derived from an EMBL/GenBank/DDBJ whole genome shotgun (WGS) entry which is preliminary data.</text>
</comment>
<dbReference type="SUPFAM" id="SSF51206">
    <property type="entry name" value="cAMP-binding domain-like"/>
    <property type="match status" value="1"/>
</dbReference>
<dbReference type="CDD" id="cd00038">
    <property type="entry name" value="CAP_ED"/>
    <property type="match status" value="1"/>
</dbReference>
<evidence type="ECO:0000313" key="3">
    <source>
        <dbReference type="Proteomes" id="UP000060487"/>
    </source>
</evidence>
<evidence type="ECO:0000259" key="1">
    <source>
        <dbReference type="PROSITE" id="PS50042"/>
    </source>
</evidence>
<protein>
    <submittedName>
        <fullName evidence="2">Crp/FNR family transcriptional regulator</fullName>
    </submittedName>
</protein>
<organism evidence="2 3">
    <name type="scientific">Candidatus Magnetominusculus xianensis</name>
    <dbReference type="NCBI Taxonomy" id="1748249"/>
    <lineage>
        <taxon>Bacteria</taxon>
        <taxon>Pseudomonadati</taxon>
        <taxon>Nitrospirota</taxon>
        <taxon>Nitrospiria</taxon>
        <taxon>Nitrospirales</taxon>
        <taxon>Nitrospiraceae</taxon>
        <taxon>Candidatus Magnetominusculus</taxon>
    </lineage>
</organism>
<dbReference type="Gene3D" id="2.60.120.10">
    <property type="entry name" value="Jelly Rolls"/>
    <property type="match status" value="1"/>
</dbReference>
<evidence type="ECO:0000313" key="2">
    <source>
        <dbReference type="EMBL" id="KWT76811.1"/>
    </source>
</evidence>
<keyword evidence="3" id="KW-1185">Reference proteome</keyword>
<dbReference type="InterPro" id="IPR018490">
    <property type="entry name" value="cNMP-bd_dom_sf"/>
</dbReference>
<dbReference type="PROSITE" id="PS50042">
    <property type="entry name" value="CNMP_BINDING_3"/>
    <property type="match status" value="1"/>
</dbReference>
<proteinExistence type="predicted"/>
<name>A0ABR5SF02_9BACT</name>
<dbReference type="EMBL" id="LNQR01000124">
    <property type="protein sequence ID" value="KWT76811.1"/>
    <property type="molecule type" value="Genomic_DNA"/>
</dbReference>
<dbReference type="InterPro" id="IPR014710">
    <property type="entry name" value="RmlC-like_jellyroll"/>
</dbReference>
<feature type="domain" description="Cyclic nucleotide-binding" evidence="1">
    <location>
        <begin position="26"/>
        <end position="129"/>
    </location>
</feature>
<dbReference type="Pfam" id="PF00027">
    <property type="entry name" value="cNMP_binding"/>
    <property type="match status" value="1"/>
</dbReference>
<gene>
    <name evidence="2" type="ORF">ASN18_3077</name>
</gene>
<sequence length="163" mass="18364">MITVEHETQPRNGCECDENQLRLFPCLSVVSDDAVVAIARKSFVKRYWRGDVLFKASDKAKFFFIVERGAIQLHNNSEDAREVEIRVLTEGNFYCGTPTCARNDNTVNALAVEDTSVIAIPRDDFVSVIHSGLTEFGIEVLTMACTRVKQLSTMMRSIERHSC</sequence>
<dbReference type="Proteomes" id="UP000060487">
    <property type="component" value="Unassembled WGS sequence"/>
</dbReference>
<dbReference type="RefSeq" id="WP_085053682.1">
    <property type="nucleotide sequence ID" value="NZ_LNQR01000124.1"/>
</dbReference>
<reference evidence="2 3" key="1">
    <citation type="submission" date="2015-11" db="EMBL/GenBank/DDBJ databases">
        <authorList>
            <person name="Lin W."/>
        </authorList>
    </citation>
    <scope>NUCLEOTIDE SEQUENCE [LARGE SCALE GENOMIC DNA]</scope>
    <source>
        <strain evidence="2 3">HCH-1</strain>
    </source>
</reference>